<dbReference type="Proteomes" id="UP000008792">
    <property type="component" value="Unassembled WGS sequence"/>
</dbReference>
<evidence type="ECO:0000313" key="1">
    <source>
        <dbReference type="EMBL" id="KRF83135.1"/>
    </source>
</evidence>
<reference evidence="1 2" key="1">
    <citation type="journal article" date="2007" name="Nature">
        <title>Evolution of genes and genomes on the Drosophila phylogeny.</title>
        <authorList>
            <consortium name="Drosophila 12 Genomes Consortium"/>
            <person name="Clark A.G."/>
            <person name="Eisen M.B."/>
            <person name="Smith D.R."/>
            <person name="Bergman C.M."/>
            <person name="Oliver B."/>
            <person name="Markow T.A."/>
            <person name="Kaufman T.C."/>
            <person name="Kellis M."/>
            <person name="Gelbart W."/>
            <person name="Iyer V.N."/>
            <person name="Pollard D.A."/>
            <person name="Sackton T.B."/>
            <person name="Larracuente A.M."/>
            <person name="Singh N.D."/>
            <person name="Abad J.P."/>
            <person name="Abt D.N."/>
            <person name="Adryan B."/>
            <person name="Aguade M."/>
            <person name="Akashi H."/>
            <person name="Anderson W.W."/>
            <person name="Aquadro C.F."/>
            <person name="Ardell D.H."/>
            <person name="Arguello R."/>
            <person name="Artieri C.G."/>
            <person name="Barbash D.A."/>
            <person name="Barker D."/>
            <person name="Barsanti P."/>
            <person name="Batterham P."/>
            <person name="Batzoglou S."/>
            <person name="Begun D."/>
            <person name="Bhutkar A."/>
            <person name="Blanco E."/>
            <person name="Bosak S.A."/>
            <person name="Bradley R.K."/>
            <person name="Brand A.D."/>
            <person name="Brent M.R."/>
            <person name="Brooks A.N."/>
            <person name="Brown R.H."/>
            <person name="Butlin R.K."/>
            <person name="Caggese C."/>
            <person name="Calvi B.R."/>
            <person name="Bernardo de Carvalho A."/>
            <person name="Caspi A."/>
            <person name="Castrezana S."/>
            <person name="Celniker S.E."/>
            <person name="Chang J.L."/>
            <person name="Chapple C."/>
            <person name="Chatterji S."/>
            <person name="Chinwalla A."/>
            <person name="Civetta A."/>
            <person name="Clifton S.W."/>
            <person name="Comeron J.M."/>
            <person name="Costello J.C."/>
            <person name="Coyne J.A."/>
            <person name="Daub J."/>
            <person name="David R.G."/>
            <person name="Delcher A.L."/>
            <person name="Delehaunty K."/>
            <person name="Do C.B."/>
            <person name="Ebling H."/>
            <person name="Edwards K."/>
            <person name="Eickbush T."/>
            <person name="Evans J.D."/>
            <person name="Filipski A."/>
            <person name="Findeiss S."/>
            <person name="Freyhult E."/>
            <person name="Fulton L."/>
            <person name="Fulton R."/>
            <person name="Garcia A.C."/>
            <person name="Gardiner A."/>
            <person name="Garfield D.A."/>
            <person name="Garvin B.E."/>
            <person name="Gibson G."/>
            <person name="Gilbert D."/>
            <person name="Gnerre S."/>
            <person name="Godfrey J."/>
            <person name="Good R."/>
            <person name="Gotea V."/>
            <person name="Gravely B."/>
            <person name="Greenberg A.J."/>
            <person name="Griffiths-Jones S."/>
            <person name="Gross S."/>
            <person name="Guigo R."/>
            <person name="Gustafson E.A."/>
            <person name="Haerty W."/>
            <person name="Hahn M.W."/>
            <person name="Halligan D.L."/>
            <person name="Halpern A.L."/>
            <person name="Halter G.M."/>
            <person name="Han M.V."/>
            <person name="Heger A."/>
            <person name="Hillier L."/>
            <person name="Hinrichs A.S."/>
            <person name="Holmes I."/>
            <person name="Hoskins R.A."/>
            <person name="Hubisz M.J."/>
            <person name="Hultmark D."/>
            <person name="Huntley M.A."/>
            <person name="Jaffe D.B."/>
            <person name="Jagadeeshan S."/>
            <person name="Jeck W.R."/>
            <person name="Johnson J."/>
            <person name="Jones C.D."/>
            <person name="Jordan W.C."/>
            <person name="Karpen G.H."/>
            <person name="Kataoka E."/>
            <person name="Keightley P.D."/>
            <person name="Kheradpour P."/>
            <person name="Kirkness E.F."/>
            <person name="Koerich L.B."/>
            <person name="Kristiansen K."/>
            <person name="Kudrna D."/>
            <person name="Kulathinal R.J."/>
            <person name="Kumar S."/>
            <person name="Kwok R."/>
            <person name="Lander E."/>
            <person name="Langley C.H."/>
            <person name="Lapoint R."/>
            <person name="Lazzaro B.P."/>
            <person name="Lee S.J."/>
            <person name="Levesque L."/>
            <person name="Li R."/>
            <person name="Lin C.F."/>
            <person name="Lin M.F."/>
            <person name="Lindblad-Toh K."/>
            <person name="Llopart A."/>
            <person name="Long M."/>
            <person name="Low L."/>
            <person name="Lozovsky E."/>
            <person name="Lu J."/>
            <person name="Luo M."/>
            <person name="Machado C.A."/>
            <person name="Makalowski W."/>
            <person name="Marzo M."/>
            <person name="Matsuda M."/>
            <person name="Matzkin L."/>
            <person name="McAllister B."/>
            <person name="McBride C.S."/>
            <person name="McKernan B."/>
            <person name="McKernan K."/>
            <person name="Mendez-Lago M."/>
            <person name="Minx P."/>
            <person name="Mollenhauer M.U."/>
            <person name="Montooth K."/>
            <person name="Mount S.M."/>
            <person name="Mu X."/>
            <person name="Myers E."/>
            <person name="Negre B."/>
            <person name="Newfeld S."/>
            <person name="Nielsen R."/>
            <person name="Noor M.A."/>
            <person name="O'Grady P."/>
            <person name="Pachter L."/>
            <person name="Papaceit M."/>
            <person name="Parisi M.J."/>
            <person name="Parisi M."/>
            <person name="Parts L."/>
            <person name="Pedersen J.S."/>
            <person name="Pesole G."/>
            <person name="Phillippy A.M."/>
            <person name="Ponting C.P."/>
            <person name="Pop M."/>
            <person name="Porcelli D."/>
            <person name="Powell J.R."/>
            <person name="Prohaska S."/>
            <person name="Pruitt K."/>
            <person name="Puig M."/>
            <person name="Quesneville H."/>
            <person name="Ram K.R."/>
            <person name="Rand D."/>
            <person name="Rasmussen M.D."/>
            <person name="Reed L.K."/>
            <person name="Reenan R."/>
            <person name="Reily A."/>
            <person name="Remington K.A."/>
            <person name="Rieger T.T."/>
            <person name="Ritchie M.G."/>
            <person name="Robin C."/>
            <person name="Rogers Y.H."/>
            <person name="Rohde C."/>
            <person name="Rozas J."/>
            <person name="Rubenfield M.J."/>
            <person name="Ruiz A."/>
            <person name="Russo S."/>
            <person name="Salzberg S.L."/>
            <person name="Sanchez-Gracia A."/>
            <person name="Saranga D.J."/>
            <person name="Sato H."/>
            <person name="Schaeffer S.W."/>
            <person name="Schatz M.C."/>
            <person name="Schlenke T."/>
            <person name="Schwartz R."/>
            <person name="Segarra C."/>
            <person name="Singh R.S."/>
            <person name="Sirot L."/>
            <person name="Sirota M."/>
            <person name="Sisneros N.B."/>
            <person name="Smith C.D."/>
            <person name="Smith T.F."/>
            <person name="Spieth J."/>
            <person name="Stage D.E."/>
            <person name="Stark A."/>
            <person name="Stephan W."/>
            <person name="Strausberg R.L."/>
            <person name="Strempel S."/>
            <person name="Sturgill D."/>
            <person name="Sutton G."/>
            <person name="Sutton G.G."/>
            <person name="Tao W."/>
            <person name="Teichmann S."/>
            <person name="Tobari Y.N."/>
            <person name="Tomimura Y."/>
            <person name="Tsolas J.M."/>
            <person name="Valente V.L."/>
            <person name="Venter E."/>
            <person name="Venter J.C."/>
            <person name="Vicario S."/>
            <person name="Vieira F.G."/>
            <person name="Vilella A.J."/>
            <person name="Villasante A."/>
            <person name="Walenz B."/>
            <person name="Wang J."/>
            <person name="Wasserman M."/>
            <person name="Watts T."/>
            <person name="Wilson D."/>
            <person name="Wilson R.K."/>
            <person name="Wing R.A."/>
            <person name="Wolfner M.F."/>
            <person name="Wong A."/>
            <person name="Wong G.K."/>
            <person name="Wu C.I."/>
            <person name="Wu G."/>
            <person name="Yamamoto D."/>
            <person name="Yang H.P."/>
            <person name="Yang S.P."/>
            <person name="Yorke J.A."/>
            <person name="Yoshida K."/>
            <person name="Zdobnov E."/>
            <person name="Zhang P."/>
            <person name="Zhang Y."/>
            <person name="Zimin A.V."/>
            <person name="Baldwin J."/>
            <person name="Abdouelleil A."/>
            <person name="Abdulkadir J."/>
            <person name="Abebe A."/>
            <person name="Abera B."/>
            <person name="Abreu J."/>
            <person name="Acer S.C."/>
            <person name="Aftuck L."/>
            <person name="Alexander A."/>
            <person name="An P."/>
            <person name="Anderson E."/>
            <person name="Anderson S."/>
            <person name="Arachi H."/>
            <person name="Azer M."/>
            <person name="Bachantsang P."/>
            <person name="Barry A."/>
            <person name="Bayul T."/>
            <person name="Berlin A."/>
            <person name="Bessette D."/>
            <person name="Bloom T."/>
            <person name="Blye J."/>
            <person name="Boguslavskiy L."/>
            <person name="Bonnet C."/>
            <person name="Boukhgalter B."/>
            <person name="Bourzgui I."/>
            <person name="Brown A."/>
            <person name="Cahill P."/>
            <person name="Channer S."/>
            <person name="Cheshatsang Y."/>
            <person name="Chuda L."/>
            <person name="Citroen M."/>
            <person name="Collymore A."/>
            <person name="Cooke P."/>
            <person name="Costello M."/>
            <person name="D'Aco K."/>
            <person name="Daza R."/>
            <person name="De Haan G."/>
            <person name="DeGray S."/>
            <person name="DeMaso C."/>
            <person name="Dhargay N."/>
            <person name="Dooley K."/>
            <person name="Dooley E."/>
            <person name="Doricent M."/>
            <person name="Dorje P."/>
            <person name="Dorjee K."/>
            <person name="Dupes A."/>
            <person name="Elong R."/>
            <person name="Falk J."/>
            <person name="Farina A."/>
            <person name="Faro S."/>
            <person name="Ferguson D."/>
            <person name="Fisher S."/>
            <person name="Foley C.D."/>
            <person name="Franke A."/>
            <person name="Friedrich D."/>
            <person name="Gadbois L."/>
            <person name="Gearin G."/>
            <person name="Gearin C.R."/>
            <person name="Giannoukos G."/>
            <person name="Goode T."/>
            <person name="Graham J."/>
            <person name="Grandbois E."/>
            <person name="Grewal S."/>
            <person name="Gyaltsen K."/>
            <person name="Hafez N."/>
            <person name="Hagos B."/>
            <person name="Hall J."/>
            <person name="Henson C."/>
            <person name="Hollinger A."/>
            <person name="Honan T."/>
            <person name="Huard M.D."/>
            <person name="Hughes L."/>
            <person name="Hurhula B."/>
            <person name="Husby M.E."/>
            <person name="Kamat A."/>
            <person name="Kanga B."/>
            <person name="Kashin S."/>
            <person name="Khazanovich D."/>
            <person name="Kisner P."/>
            <person name="Lance K."/>
            <person name="Lara M."/>
            <person name="Lee W."/>
            <person name="Lennon N."/>
            <person name="Letendre F."/>
            <person name="LeVine R."/>
            <person name="Lipovsky A."/>
            <person name="Liu X."/>
            <person name="Liu J."/>
            <person name="Liu S."/>
            <person name="Lokyitsang T."/>
            <person name="Lokyitsang Y."/>
            <person name="Lubonja R."/>
            <person name="Lui A."/>
            <person name="MacDonald P."/>
            <person name="Magnisalis V."/>
            <person name="Maru K."/>
            <person name="Matthews C."/>
            <person name="McCusker W."/>
            <person name="McDonough S."/>
            <person name="Mehta T."/>
            <person name="Meldrim J."/>
            <person name="Meneus L."/>
            <person name="Mihai O."/>
            <person name="Mihalev A."/>
            <person name="Mihova T."/>
            <person name="Mittelman R."/>
            <person name="Mlenga V."/>
            <person name="Montmayeur A."/>
            <person name="Mulrain L."/>
            <person name="Navidi A."/>
            <person name="Naylor J."/>
            <person name="Negash T."/>
            <person name="Nguyen T."/>
            <person name="Nguyen N."/>
            <person name="Nicol R."/>
            <person name="Norbu C."/>
            <person name="Norbu N."/>
            <person name="Novod N."/>
            <person name="O'Neill B."/>
            <person name="Osman S."/>
            <person name="Markiewicz E."/>
            <person name="Oyono O.L."/>
            <person name="Patti C."/>
            <person name="Phunkhang P."/>
            <person name="Pierre F."/>
            <person name="Priest M."/>
            <person name="Raghuraman S."/>
            <person name="Rege F."/>
            <person name="Reyes R."/>
            <person name="Rise C."/>
            <person name="Rogov P."/>
            <person name="Ross K."/>
            <person name="Ryan E."/>
            <person name="Settipalli S."/>
            <person name="Shea T."/>
            <person name="Sherpa N."/>
            <person name="Shi L."/>
            <person name="Shih D."/>
            <person name="Sparrow T."/>
            <person name="Spaulding J."/>
            <person name="Stalker J."/>
            <person name="Stange-Thomann N."/>
            <person name="Stavropoulos S."/>
            <person name="Stone C."/>
            <person name="Strader C."/>
            <person name="Tesfaye S."/>
            <person name="Thomson T."/>
            <person name="Thoulutsang Y."/>
            <person name="Thoulutsang D."/>
            <person name="Topham K."/>
            <person name="Topping I."/>
            <person name="Tsamla T."/>
            <person name="Vassiliev H."/>
            <person name="Vo A."/>
            <person name="Wangchuk T."/>
            <person name="Wangdi T."/>
            <person name="Weiand M."/>
            <person name="Wilkinson J."/>
            <person name="Wilson A."/>
            <person name="Yadav S."/>
            <person name="Young G."/>
            <person name="Yu Q."/>
            <person name="Zembek L."/>
            <person name="Zhong D."/>
            <person name="Zimmer A."/>
            <person name="Zwirko Z."/>
            <person name="Jaffe D.B."/>
            <person name="Alvarez P."/>
            <person name="Brockman W."/>
            <person name="Butler J."/>
            <person name="Chin C."/>
            <person name="Gnerre S."/>
            <person name="Grabherr M."/>
            <person name="Kleber M."/>
            <person name="Mauceli E."/>
            <person name="MacCallum I."/>
        </authorList>
    </citation>
    <scope>NUCLEOTIDE SEQUENCE [LARGE SCALE GENOMIC DNA]</scope>
    <source>
        <strain evidence="2">Tucson 15010-1051.87</strain>
    </source>
</reference>
<organism evidence="1 2">
    <name type="scientific">Drosophila virilis</name>
    <name type="common">Fruit fly</name>
    <dbReference type="NCBI Taxonomy" id="7244"/>
    <lineage>
        <taxon>Eukaryota</taxon>
        <taxon>Metazoa</taxon>
        <taxon>Ecdysozoa</taxon>
        <taxon>Arthropoda</taxon>
        <taxon>Hexapoda</taxon>
        <taxon>Insecta</taxon>
        <taxon>Pterygota</taxon>
        <taxon>Neoptera</taxon>
        <taxon>Endopterygota</taxon>
        <taxon>Diptera</taxon>
        <taxon>Brachycera</taxon>
        <taxon>Muscomorpha</taxon>
        <taxon>Ephydroidea</taxon>
        <taxon>Drosophilidae</taxon>
        <taxon>Drosophila</taxon>
    </lineage>
</organism>
<protein>
    <submittedName>
        <fullName evidence="1">Uncharacterized protein, isoform C</fullName>
    </submittedName>
</protein>
<accession>A0A0Q9WQ34</accession>
<keyword evidence="2" id="KW-1185">Reference proteome</keyword>
<evidence type="ECO:0000313" key="2">
    <source>
        <dbReference type="Proteomes" id="UP000008792"/>
    </source>
</evidence>
<dbReference type="OrthoDB" id="7848994at2759"/>
<sequence>MDSNFKNFKYMQLHQVLLKLQPLKQYYDDSGHKNTFKTQEDVQKICGDFLKALKKDLSLEEITSLYSAAIMLLILGDPEIQNQRLELLNDCFNYSDMLKPTMIDYATRELLDNLKFAASLAENHTDYDYMLYLLWAIPHIITASETGKMISLGLLRAFIAELTSSSPVVMHIYRNISEVWQMFKTLKVEAILDEWTLKKTYTLVKSFALILAAAALNSNNAALKQAGYRGFELPQAETCTEISEWFKILRNKLEEKHKADKCKAGLMLVRFIDFNILNLLPEAGNEIASEAGNEAVRNKRISF</sequence>
<name>A0A0Q9WQ34_DROVI</name>
<dbReference type="KEGG" id="dvi:26531778"/>
<dbReference type="AlphaFoldDB" id="A0A0Q9WQ34"/>
<proteinExistence type="predicted"/>
<dbReference type="InParanoid" id="A0A0Q9WQ34"/>
<gene>
    <name evidence="1" type="primary">Dvir\GJ27008</name>
    <name evidence="1" type="ORF">Dvir_GJ27008</name>
</gene>
<dbReference type="EMBL" id="CH940650">
    <property type="protein sequence ID" value="KRF83135.1"/>
    <property type="molecule type" value="Genomic_DNA"/>
</dbReference>